<dbReference type="InterPro" id="IPR011703">
    <property type="entry name" value="ATPase_AAA-3"/>
</dbReference>
<feature type="domain" description="ChlI/MoxR AAA lid" evidence="5">
    <location>
        <begin position="245"/>
        <end position="317"/>
    </location>
</feature>
<dbReference type="CDD" id="cd00009">
    <property type="entry name" value="AAA"/>
    <property type="match status" value="1"/>
</dbReference>
<dbReference type="GO" id="GO:0005524">
    <property type="term" value="F:ATP binding"/>
    <property type="evidence" value="ECO:0007669"/>
    <property type="project" value="UniProtKB-KW"/>
</dbReference>
<dbReference type="RefSeq" id="WP_076465182.1">
    <property type="nucleotide sequence ID" value="NZ_FTMN01000010.1"/>
</dbReference>
<name>A0A1N6W911_9GAMM</name>
<evidence type="ECO:0000313" key="6">
    <source>
        <dbReference type="EMBL" id="SIQ86627.1"/>
    </source>
</evidence>
<dbReference type="GO" id="GO:0016887">
    <property type="term" value="F:ATP hydrolysis activity"/>
    <property type="evidence" value="ECO:0007669"/>
    <property type="project" value="InterPro"/>
</dbReference>
<dbReference type="AlphaFoldDB" id="A0A1N6W911"/>
<keyword evidence="2" id="KW-0067">ATP-binding</keyword>
<comment type="similarity">
    <text evidence="3">Belongs to the MoxR family.</text>
</comment>
<keyword evidence="7" id="KW-1185">Reference proteome</keyword>
<dbReference type="InterPro" id="IPR027417">
    <property type="entry name" value="P-loop_NTPase"/>
</dbReference>
<keyword evidence="1" id="KW-0547">Nucleotide-binding</keyword>
<dbReference type="SUPFAM" id="SSF52540">
    <property type="entry name" value="P-loop containing nucleoside triphosphate hydrolases"/>
    <property type="match status" value="1"/>
</dbReference>
<evidence type="ECO:0000256" key="3">
    <source>
        <dbReference type="ARBA" id="ARBA00061607"/>
    </source>
</evidence>
<dbReference type="Gene3D" id="1.10.8.80">
    <property type="entry name" value="Magnesium chelatase subunit I, C-Terminal domain"/>
    <property type="match status" value="1"/>
</dbReference>
<sequence>MSIEMDASQAETDLNEKIEFLRRTIGSMLIGQDDVIDQVLVVLLCRGHVLLEGVPGLGKTLLVKALAACFHGQFRRIQFTPDLMPADMTGHSIYDMKEARFHVRRGPVFTNLLLADEINRSPAKTQAALLEVMQEHQVTIEGEAYPLAPPFMVLATQNPIEQEGTYPLPEAELDRFLMKVFIDYPAFDDETRLVRQVTEGALSMSSIGADADGTLAPEDILALQNEAERVRVDEQVLAYAVSIVQATRKAASILKGAGPRASIGLVSAAKAWALMNGRDFVLPDDVKQVVLPVMRHRILLAPESEIDGFTPDRVLQQLLQSIDAPRV</sequence>
<evidence type="ECO:0000259" key="4">
    <source>
        <dbReference type="Pfam" id="PF07726"/>
    </source>
</evidence>
<evidence type="ECO:0000256" key="1">
    <source>
        <dbReference type="ARBA" id="ARBA00022741"/>
    </source>
</evidence>
<protein>
    <submittedName>
        <fullName evidence="6">MoxR-like ATPase</fullName>
    </submittedName>
</protein>
<dbReference type="Proteomes" id="UP000186895">
    <property type="component" value="Unassembled WGS sequence"/>
</dbReference>
<dbReference type="EMBL" id="FTMN01000010">
    <property type="protein sequence ID" value="SIQ86627.1"/>
    <property type="molecule type" value="Genomic_DNA"/>
</dbReference>
<evidence type="ECO:0000256" key="2">
    <source>
        <dbReference type="ARBA" id="ARBA00022840"/>
    </source>
</evidence>
<dbReference type="Pfam" id="PF17863">
    <property type="entry name" value="AAA_lid_2"/>
    <property type="match status" value="1"/>
</dbReference>
<dbReference type="PANTHER" id="PTHR42759">
    <property type="entry name" value="MOXR FAMILY PROTEIN"/>
    <property type="match status" value="1"/>
</dbReference>
<dbReference type="Pfam" id="PF07726">
    <property type="entry name" value="AAA_3"/>
    <property type="match status" value="1"/>
</dbReference>
<accession>A0A1N6W911</accession>
<organism evidence="6 7">
    <name type="scientific">Marinobacterium stanieri</name>
    <dbReference type="NCBI Taxonomy" id="49186"/>
    <lineage>
        <taxon>Bacteria</taxon>
        <taxon>Pseudomonadati</taxon>
        <taxon>Pseudomonadota</taxon>
        <taxon>Gammaproteobacteria</taxon>
        <taxon>Oceanospirillales</taxon>
        <taxon>Oceanospirillaceae</taxon>
        <taxon>Marinobacterium</taxon>
    </lineage>
</organism>
<reference evidence="6 7" key="1">
    <citation type="submission" date="2017-01" db="EMBL/GenBank/DDBJ databases">
        <authorList>
            <person name="Mah S.A."/>
            <person name="Swanson W.J."/>
            <person name="Moy G.W."/>
            <person name="Vacquier V.D."/>
        </authorList>
    </citation>
    <scope>NUCLEOTIDE SEQUENCE [LARGE SCALE GENOMIC DNA]</scope>
    <source>
        <strain evidence="6 7">DSM 7027</strain>
    </source>
</reference>
<dbReference type="PIRSF" id="PIRSF002849">
    <property type="entry name" value="AAA_ATPase_chaperone_MoxR_prd"/>
    <property type="match status" value="1"/>
</dbReference>
<evidence type="ECO:0000259" key="5">
    <source>
        <dbReference type="Pfam" id="PF17863"/>
    </source>
</evidence>
<dbReference type="InterPro" id="IPR050764">
    <property type="entry name" value="CbbQ/NirQ/NorQ/GpvN"/>
</dbReference>
<dbReference type="STRING" id="49186.SAMN05421647_11042"/>
<gene>
    <name evidence="6" type="ORF">SAMN05421647_11042</name>
</gene>
<dbReference type="PANTHER" id="PTHR42759:SF1">
    <property type="entry name" value="MAGNESIUM-CHELATASE SUBUNIT CHLD"/>
    <property type="match status" value="1"/>
</dbReference>
<dbReference type="InterPro" id="IPR041628">
    <property type="entry name" value="ChlI/MoxR_AAA_lid"/>
</dbReference>
<evidence type="ECO:0000313" key="7">
    <source>
        <dbReference type="Proteomes" id="UP000186895"/>
    </source>
</evidence>
<dbReference type="Gene3D" id="3.40.50.300">
    <property type="entry name" value="P-loop containing nucleotide triphosphate hydrolases"/>
    <property type="match status" value="1"/>
</dbReference>
<feature type="domain" description="ATPase AAA-3" evidence="4">
    <location>
        <begin position="48"/>
        <end position="178"/>
    </location>
</feature>
<dbReference type="FunFam" id="3.40.50.300:FF:000640">
    <property type="entry name" value="MoxR family ATPase"/>
    <property type="match status" value="1"/>
</dbReference>
<proteinExistence type="inferred from homology"/>